<dbReference type="Proteomes" id="UP000722750">
    <property type="component" value="Unassembled WGS sequence"/>
</dbReference>
<dbReference type="PROSITE" id="PS00704">
    <property type="entry name" value="PROK_CO2_ANHYDRASE_1"/>
    <property type="match status" value="1"/>
</dbReference>
<comment type="caution">
    <text evidence="9">The sequence shown here is derived from an EMBL/GenBank/DDBJ whole genome shotgun (WGS) entry which is preliminary data.</text>
</comment>
<keyword evidence="5" id="KW-0456">Lyase</keyword>
<evidence type="ECO:0000256" key="1">
    <source>
        <dbReference type="ARBA" id="ARBA00006217"/>
    </source>
</evidence>
<feature type="binding site" evidence="8">
    <location>
        <position position="104"/>
    </location>
    <ligand>
        <name>Zn(2+)</name>
        <dbReference type="ChEBI" id="CHEBI:29105"/>
    </ligand>
</feature>
<dbReference type="GO" id="GO:0015976">
    <property type="term" value="P:carbon utilization"/>
    <property type="evidence" value="ECO:0007669"/>
    <property type="project" value="InterPro"/>
</dbReference>
<dbReference type="FunFam" id="3.40.1050.10:FF:000006">
    <property type="entry name" value="Carbonic anhydrase"/>
    <property type="match status" value="1"/>
</dbReference>
<evidence type="ECO:0000256" key="5">
    <source>
        <dbReference type="ARBA" id="ARBA00023239"/>
    </source>
</evidence>
<evidence type="ECO:0000256" key="2">
    <source>
        <dbReference type="ARBA" id="ARBA00012925"/>
    </source>
</evidence>
<proteinExistence type="inferred from homology"/>
<keyword evidence="3 8" id="KW-0479">Metal-binding</keyword>
<dbReference type="SMART" id="SM00947">
    <property type="entry name" value="Pro_CA"/>
    <property type="match status" value="1"/>
</dbReference>
<comment type="catalytic activity">
    <reaction evidence="7">
        <text>hydrogencarbonate + H(+) = CO2 + H2O</text>
        <dbReference type="Rhea" id="RHEA:10748"/>
        <dbReference type="ChEBI" id="CHEBI:15377"/>
        <dbReference type="ChEBI" id="CHEBI:15378"/>
        <dbReference type="ChEBI" id="CHEBI:16526"/>
        <dbReference type="ChEBI" id="CHEBI:17544"/>
        <dbReference type="EC" id="4.2.1.1"/>
    </reaction>
</comment>
<dbReference type="PANTHER" id="PTHR11002">
    <property type="entry name" value="CARBONIC ANHYDRASE"/>
    <property type="match status" value="1"/>
</dbReference>
<dbReference type="InterPro" id="IPR001765">
    <property type="entry name" value="Carbonic_anhydrase"/>
</dbReference>
<evidence type="ECO:0000256" key="4">
    <source>
        <dbReference type="ARBA" id="ARBA00022833"/>
    </source>
</evidence>
<dbReference type="GO" id="GO:0004089">
    <property type="term" value="F:carbonate dehydratase activity"/>
    <property type="evidence" value="ECO:0007669"/>
    <property type="project" value="UniProtKB-EC"/>
</dbReference>
<evidence type="ECO:0000256" key="3">
    <source>
        <dbReference type="ARBA" id="ARBA00022723"/>
    </source>
</evidence>
<dbReference type="GO" id="GO:0008270">
    <property type="term" value="F:zinc ion binding"/>
    <property type="evidence" value="ECO:0007669"/>
    <property type="project" value="InterPro"/>
</dbReference>
<dbReference type="InterPro" id="IPR036874">
    <property type="entry name" value="Carbonic_anhydrase_sf"/>
</dbReference>
<keyword evidence="4 8" id="KW-0862">Zinc</keyword>
<dbReference type="CDD" id="cd03378">
    <property type="entry name" value="beta_CA_cladeC"/>
    <property type="match status" value="1"/>
</dbReference>
<dbReference type="SUPFAM" id="SSF53056">
    <property type="entry name" value="beta-carbonic anhydrase, cab"/>
    <property type="match status" value="1"/>
</dbReference>
<dbReference type="Gene3D" id="3.40.1050.10">
    <property type="entry name" value="Carbonic anhydrase"/>
    <property type="match status" value="1"/>
</dbReference>
<evidence type="ECO:0000313" key="9">
    <source>
        <dbReference type="EMBL" id="MBS1258054.1"/>
    </source>
</evidence>
<evidence type="ECO:0000256" key="6">
    <source>
        <dbReference type="ARBA" id="ARBA00024993"/>
    </source>
</evidence>
<dbReference type="EMBL" id="JAANXD010000044">
    <property type="protein sequence ID" value="MBS1258054.1"/>
    <property type="molecule type" value="Genomic_DNA"/>
</dbReference>
<accession>A0A941W2P4</accession>
<evidence type="ECO:0000256" key="8">
    <source>
        <dbReference type="PIRSR" id="PIRSR601765-1"/>
    </source>
</evidence>
<comment type="similarity">
    <text evidence="1">Belongs to the beta-class carbonic anhydrase family.</text>
</comment>
<dbReference type="EC" id="4.2.1.1" evidence="2"/>
<evidence type="ECO:0000313" key="10">
    <source>
        <dbReference type="Proteomes" id="UP000722750"/>
    </source>
</evidence>
<comment type="function">
    <text evidence="6">Catalyzes the reversible hydration of carbon dioxide to form bicarbonate.</text>
</comment>
<sequence>MTILSSENALQKLMEGNKRYVAEKPVYPNQTTVRRAEIAEGQHPFAIIVSCSDSRVPPEIIFDQGLGDLFVIRVAGNTVDNMVMASVEYAAEHLNVQLALVLGHKRCGAVDAAIKSDGSRGSIDNLIKAIKPAVEKAKNQTGDLQDNAVKANVKMVVDQLKSSKPILCELVKDNKLMIIGAFYDLDSGLVDVIT</sequence>
<protein>
    <recommendedName>
        <fullName evidence="2">carbonic anhydrase</fullName>
        <ecNumber evidence="2">4.2.1.1</ecNumber>
    </recommendedName>
</protein>
<gene>
    <name evidence="9" type="ORF">MAG551_01107</name>
</gene>
<name>A0A941W2P4_9BACT</name>
<dbReference type="AlphaFoldDB" id="A0A941W2P4"/>
<dbReference type="PANTHER" id="PTHR11002:SF79">
    <property type="entry name" value="CARBONIC ANHYDRASE 2"/>
    <property type="match status" value="1"/>
</dbReference>
<dbReference type="Pfam" id="PF00484">
    <property type="entry name" value="Pro_CA"/>
    <property type="match status" value="1"/>
</dbReference>
<evidence type="ECO:0000256" key="7">
    <source>
        <dbReference type="ARBA" id="ARBA00048348"/>
    </source>
</evidence>
<comment type="cofactor">
    <cofactor evidence="8">
        <name>Zn(2+)</name>
        <dbReference type="ChEBI" id="CHEBI:29105"/>
    </cofactor>
    <text evidence="8">Binds 1 zinc ion per subunit.</text>
</comment>
<feature type="binding site" evidence="8">
    <location>
        <position position="53"/>
    </location>
    <ligand>
        <name>Zn(2+)</name>
        <dbReference type="ChEBI" id="CHEBI:29105"/>
    </ligand>
</feature>
<reference evidence="9" key="1">
    <citation type="journal article" date="2021" name="ISME J.">
        <title>Fine-scale metabolic discontinuity in a stratified prokaryote microbiome of a Red Sea deep halocline.</title>
        <authorList>
            <person name="Michoud G."/>
            <person name="Ngugi D.K."/>
            <person name="Barozzi A."/>
            <person name="Merlino G."/>
            <person name="Calleja M.L."/>
            <person name="Delgado-Huertas A."/>
            <person name="Moran X.A.G."/>
            <person name="Daffonchio D."/>
        </authorList>
    </citation>
    <scope>NUCLEOTIDE SEQUENCE</scope>
    <source>
        <strain evidence="9">SuakinDeep_MAG55_1</strain>
    </source>
</reference>
<organism evidence="9 10">
    <name type="scientific">Candidatus Scalindua arabica</name>
    <dbReference type="NCBI Taxonomy" id="1127984"/>
    <lineage>
        <taxon>Bacteria</taxon>
        <taxon>Pseudomonadati</taxon>
        <taxon>Planctomycetota</taxon>
        <taxon>Candidatus Brocadiia</taxon>
        <taxon>Candidatus Brocadiales</taxon>
        <taxon>Candidatus Scalinduaceae</taxon>
        <taxon>Candidatus Scalindua</taxon>
    </lineage>
</organism>
<feature type="binding site" evidence="8">
    <location>
        <position position="51"/>
    </location>
    <ligand>
        <name>Zn(2+)</name>
        <dbReference type="ChEBI" id="CHEBI:29105"/>
    </ligand>
</feature>
<dbReference type="InterPro" id="IPR015892">
    <property type="entry name" value="Carbonic_anhydrase_CS"/>
</dbReference>
<feature type="binding site" evidence="8">
    <location>
        <position position="107"/>
    </location>
    <ligand>
        <name>Zn(2+)</name>
        <dbReference type="ChEBI" id="CHEBI:29105"/>
    </ligand>
</feature>